<protein>
    <submittedName>
        <fullName evidence="2">Uncharacterized protein</fullName>
    </submittedName>
</protein>
<reference evidence="2" key="1">
    <citation type="submission" date="2024-01" db="EMBL/GenBank/DDBJ databases">
        <authorList>
            <person name="Webb A."/>
        </authorList>
    </citation>
    <scope>NUCLEOTIDE SEQUENCE</scope>
    <source>
        <strain evidence="2">Pm1</strain>
    </source>
</reference>
<evidence type="ECO:0000313" key="3">
    <source>
        <dbReference type="Proteomes" id="UP001162060"/>
    </source>
</evidence>
<organism evidence="2 3">
    <name type="scientific">Peronospora matthiolae</name>
    <dbReference type="NCBI Taxonomy" id="2874970"/>
    <lineage>
        <taxon>Eukaryota</taxon>
        <taxon>Sar</taxon>
        <taxon>Stramenopiles</taxon>
        <taxon>Oomycota</taxon>
        <taxon>Peronosporomycetes</taxon>
        <taxon>Peronosporales</taxon>
        <taxon>Peronosporaceae</taxon>
        <taxon>Peronospora</taxon>
    </lineage>
</organism>
<evidence type="ECO:0000256" key="1">
    <source>
        <dbReference type="SAM" id="MobiDB-lite"/>
    </source>
</evidence>
<proteinExistence type="predicted"/>
<feature type="region of interest" description="Disordered" evidence="1">
    <location>
        <begin position="19"/>
        <end position="59"/>
    </location>
</feature>
<dbReference type="EMBL" id="CAKLBY020000097">
    <property type="protein sequence ID" value="CAK7926114.1"/>
    <property type="molecule type" value="Genomic_DNA"/>
</dbReference>
<comment type="caution">
    <text evidence="2">The sequence shown here is derived from an EMBL/GenBank/DDBJ whole genome shotgun (WGS) entry which is preliminary data.</text>
</comment>
<accession>A0AAV1TYL8</accession>
<evidence type="ECO:0000313" key="2">
    <source>
        <dbReference type="EMBL" id="CAK7926114.1"/>
    </source>
</evidence>
<name>A0AAV1TYL8_9STRA</name>
<dbReference type="AlphaFoldDB" id="A0AAV1TYL8"/>
<feature type="compositionally biased region" description="Basic and acidic residues" evidence="1">
    <location>
        <begin position="28"/>
        <end position="38"/>
    </location>
</feature>
<dbReference type="Proteomes" id="UP001162060">
    <property type="component" value="Unassembled WGS sequence"/>
</dbReference>
<gene>
    <name evidence="2" type="ORF">PM001_LOCUS11264</name>
</gene>
<sequence length="166" mass="18281">MDRPGVLLEDKALAEFVGVDEVDSDSSSDTKVEGEEQFKPSTPVRGDIPHPAPNPFPERSAATTLTALGAMSPMDTSVITNSLDEEQQRMLNQAASARCKSEVQTTLQRHSEYTFTEPGVEELFCQASRHTLVTWATGPEAKTPTELECRKALRERYLEPTVITLS</sequence>